<dbReference type="InterPro" id="IPR029071">
    <property type="entry name" value="Ubiquitin-like_domsf"/>
</dbReference>
<name>A0ABI8AE75_FELCA</name>
<dbReference type="InterPro" id="IPR014710">
    <property type="entry name" value="RmlC-like_jellyroll"/>
</dbReference>
<dbReference type="InterPro" id="IPR018490">
    <property type="entry name" value="cNMP-bd_dom_sf"/>
</dbReference>
<dbReference type="SUPFAM" id="SSF54236">
    <property type="entry name" value="Ubiquitin-like"/>
    <property type="match status" value="1"/>
</dbReference>
<dbReference type="InterPro" id="IPR023578">
    <property type="entry name" value="Ras_GEF_dom_sf"/>
</dbReference>
<dbReference type="SUPFAM" id="SSF51206">
    <property type="entry name" value="cAMP-binding domain-like"/>
    <property type="match status" value="1"/>
</dbReference>
<evidence type="ECO:0000259" key="6">
    <source>
        <dbReference type="PROSITE" id="PS50186"/>
    </source>
</evidence>
<evidence type="ECO:0000259" key="4">
    <source>
        <dbReference type="PROSITE" id="PS50009"/>
    </source>
</evidence>
<evidence type="ECO:0000313" key="8">
    <source>
        <dbReference type="Ensembl" id="ENSFCTP00005057477.1"/>
    </source>
</evidence>
<dbReference type="PROSITE" id="PS00720">
    <property type="entry name" value="RASGEF"/>
    <property type="match status" value="1"/>
</dbReference>
<evidence type="ECO:0000259" key="7">
    <source>
        <dbReference type="PROSITE" id="PS50212"/>
    </source>
</evidence>
<feature type="domain" description="Cyclic nucleotide-binding" evidence="5">
    <location>
        <begin position="254"/>
        <end position="300"/>
    </location>
</feature>
<dbReference type="PANTHER" id="PTHR23113:SF24">
    <property type="entry name" value="RAP GUANINE NUCLEOTIDE EXCHANGE FACTOR 3"/>
    <property type="match status" value="1"/>
</dbReference>
<dbReference type="InterPro" id="IPR019804">
    <property type="entry name" value="Ras_G-nucl-exch_fac_CS"/>
</dbReference>
<dbReference type="PANTHER" id="PTHR23113">
    <property type="entry name" value="GUANINE NUCLEOTIDE EXCHANGE FACTOR"/>
    <property type="match status" value="1"/>
</dbReference>
<dbReference type="InterPro" id="IPR000595">
    <property type="entry name" value="cNMP-bd_dom"/>
</dbReference>
<dbReference type="Pfam" id="PF00027">
    <property type="entry name" value="cNMP_binding"/>
    <property type="match status" value="1"/>
</dbReference>
<dbReference type="InterPro" id="IPR001895">
    <property type="entry name" value="RASGEF_cat_dom"/>
</dbReference>
<evidence type="ECO:0000313" key="9">
    <source>
        <dbReference type="Proteomes" id="UP000823872"/>
    </source>
</evidence>
<dbReference type="Gene3D" id="1.20.870.10">
    <property type="entry name" value="Son of sevenless (SoS) protein Chain: S domain 1"/>
    <property type="match status" value="1"/>
</dbReference>
<feature type="region of interest" description="Disordered" evidence="3">
    <location>
        <begin position="826"/>
        <end position="845"/>
    </location>
</feature>
<dbReference type="GeneID" id="101085387"/>
<feature type="compositionally biased region" description="Polar residues" evidence="3">
    <location>
        <begin position="833"/>
        <end position="845"/>
    </location>
</feature>
<dbReference type="Pfam" id="PF00617">
    <property type="entry name" value="RasGEF"/>
    <property type="match status" value="1"/>
</dbReference>
<dbReference type="PROSITE" id="PS50009">
    <property type="entry name" value="RASGEF_CAT"/>
    <property type="match status" value="1"/>
</dbReference>
<reference evidence="8" key="2">
    <citation type="submission" date="2025-08" db="UniProtKB">
        <authorList>
            <consortium name="Ensembl"/>
        </authorList>
    </citation>
    <scope>IDENTIFICATION</scope>
    <source>
        <strain evidence="8">breed Abyssinian</strain>
    </source>
</reference>
<dbReference type="CDD" id="cd00155">
    <property type="entry name" value="RasGEF"/>
    <property type="match status" value="1"/>
</dbReference>
<dbReference type="Proteomes" id="UP000823872">
    <property type="component" value="Chromosome B4"/>
</dbReference>
<dbReference type="InterPro" id="IPR036388">
    <property type="entry name" value="WH-like_DNA-bd_sf"/>
</dbReference>
<dbReference type="SUPFAM" id="SSF48366">
    <property type="entry name" value="Ras GEF"/>
    <property type="match status" value="1"/>
</dbReference>
<dbReference type="CDD" id="cd04437">
    <property type="entry name" value="DEP_Epac"/>
    <property type="match status" value="1"/>
</dbReference>
<dbReference type="Gene3D" id="1.10.8.1240">
    <property type="match status" value="1"/>
</dbReference>
<reference evidence="8" key="3">
    <citation type="submission" date="2025-09" db="UniProtKB">
        <authorList>
            <consortium name="Ensembl"/>
        </authorList>
    </citation>
    <scope>IDENTIFICATION</scope>
    <source>
        <strain evidence="8">breed Abyssinian</strain>
    </source>
</reference>
<dbReference type="SUPFAM" id="SSF46785">
    <property type="entry name" value="Winged helix' DNA-binding domain"/>
    <property type="match status" value="1"/>
</dbReference>
<evidence type="ECO:0000256" key="3">
    <source>
        <dbReference type="SAM" id="MobiDB-lite"/>
    </source>
</evidence>
<dbReference type="Gene3D" id="1.10.840.10">
    <property type="entry name" value="Ras guanine-nucleotide exchange factors catalytic domain"/>
    <property type="match status" value="1"/>
</dbReference>
<dbReference type="InterPro" id="IPR008937">
    <property type="entry name" value="Ras-like_GEF"/>
</dbReference>
<keyword evidence="1 2" id="KW-0344">Guanine-nucleotide releasing factor</keyword>
<dbReference type="PROSITE" id="PS50042">
    <property type="entry name" value="CNMP_BINDING_3"/>
    <property type="match status" value="1"/>
</dbReference>
<dbReference type="PROSITE" id="PS50212">
    <property type="entry name" value="RASGEF_NTER"/>
    <property type="match status" value="1"/>
</dbReference>
<dbReference type="CDD" id="cd00038">
    <property type="entry name" value="CAP_ED"/>
    <property type="match status" value="1"/>
</dbReference>
<evidence type="ECO:0000256" key="2">
    <source>
        <dbReference type="PROSITE-ProRule" id="PRU00168"/>
    </source>
</evidence>
<reference evidence="8 9" key="1">
    <citation type="submission" date="2021-02" db="EMBL/GenBank/DDBJ databases">
        <title>Safari Cat Assemblies.</title>
        <authorList>
            <person name="Bredemeyer K.R."/>
            <person name="Murphy W.J."/>
        </authorList>
    </citation>
    <scope>NUCLEOTIDE SEQUENCE [LARGE SCALE GENOMIC DNA]</scope>
</reference>
<dbReference type="Pfam" id="PF00610">
    <property type="entry name" value="DEP"/>
    <property type="match status" value="1"/>
</dbReference>
<dbReference type="SMART" id="SM00049">
    <property type="entry name" value="DEP"/>
    <property type="match status" value="1"/>
</dbReference>
<keyword evidence="9" id="KW-1185">Reference proteome</keyword>
<dbReference type="PROSITE" id="PS50186">
    <property type="entry name" value="DEP"/>
    <property type="match status" value="1"/>
</dbReference>
<feature type="domain" description="Ras-GEF" evidence="4">
    <location>
        <begin position="616"/>
        <end position="843"/>
    </location>
</feature>
<evidence type="ECO:0008006" key="10">
    <source>
        <dbReference type="Google" id="ProtNLM"/>
    </source>
</evidence>
<organism evidence="8 9">
    <name type="scientific">Felis catus</name>
    <name type="common">Cat</name>
    <name type="synonym">Felis silvestris catus</name>
    <dbReference type="NCBI Taxonomy" id="9685"/>
    <lineage>
        <taxon>Eukaryota</taxon>
        <taxon>Metazoa</taxon>
        <taxon>Chordata</taxon>
        <taxon>Craniata</taxon>
        <taxon>Vertebrata</taxon>
        <taxon>Euteleostomi</taxon>
        <taxon>Mammalia</taxon>
        <taxon>Eutheria</taxon>
        <taxon>Laurasiatheria</taxon>
        <taxon>Carnivora</taxon>
        <taxon>Feliformia</taxon>
        <taxon>Felidae</taxon>
        <taxon>Felinae</taxon>
        <taxon>Felis</taxon>
    </lineage>
</organism>
<dbReference type="GeneTree" id="ENSGT00940000159931"/>
<dbReference type="RefSeq" id="XP_023112756.2">
    <property type="nucleotide sequence ID" value="XM_023256988.2"/>
</dbReference>
<dbReference type="InterPro" id="IPR036390">
    <property type="entry name" value="WH_DNA-bd_sf"/>
</dbReference>
<accession>A0ABI8AE75</accession>
<dbReference type="CDD" id="cd06224">
    <property type="entry name" value="REM"/>
    <property type="match status" value="1"/>
</dbReference>
<dbReference type="InterPro" id="IPR000651">
    <property type="entry name" value="Ras-like_Gua-exchang_fac_N"/>
</dbReference>
<sequence length="877" mass="98902">MKVGWPGESRWQVGLAVEDSPALGASQVGGLPDVVPEGTLLNMVLKRMHRPRSCSYQLLLEHQRPSCIQGLRWTPLTDSEESLDFSVSLEQASTERVLRAGKQLHRHLLATCPTLIRDRKYHLRLYRQCCSGRELVDGILSLSLGVHSRNQAVGICQVLLDEGALCHVKHDWTFQDRDTQFYRFPGPEPEPVGVHELEEELVEAMALLSQRGPDALLTVALRKPPGQRTDEELDLIFEELLHIKAVAHLSNSGLVTTLHEGDDFGQLALVNDAPRAATIILREDNCHFLRVDKQDFNRIIKDVEAKTMRLEEHGKVVLVLERASQGAGPSRPPTPGRNRYTVMSGTPEKILELLLEAMRPDSSAHDPTETFLSDFLLTHSVFMPSAQLCAALLHHFHAEPSGGSEQEHSTYVCNKRQQVLRLVSQWVALYGPMLYADPVATSFLQKLSDLVSRDARLCILLREQWPERRKHHRMENGCGNASPQMKARNMPVWLPGQDQPLPSSNCAIRVGDKVPYDIYRPDHSVLTLKLPVTASVREVMAALAQEDGWTKGQELVKVNSAGDAIGLQPDARGVATSLGLNERLFVVNPQEVRELTPLPEQLGPSVGSAEGLDLVSAKDLAGQLTDHDWNLFNSIHQVELIHYVLGPQHLRDVTTANLERFMRRFNELQYWVATELCLCPVPGLRAQLLRKFIKLAAHLKEQKNLNSFFAVMFGLSNSAISRLAHTWERLPHKVRKLYSALERLLDPSWNHRVYRLALTKLSPPIIPFMPLLLKDMTFIHEGNHTLVENLINFEKMRMMARAVRMLHHCRSHSNVPLSPLRSRVSHLHEDSQAARTSTCSEQSLNTRSPASTWAYVQQLKVIDNQRELSRLSRELEP</sequence>
<dbReference type="SMART" id="SM00229">
    <property type="entry name" value="RasGEFN"/>
    <property type="match status" value="1"/>
</dbReference>
<dbReference type="Ensembl" id="ENSFCTT00005083739.1">
    <property type="protein sequence ID" value="ENSFCTP00005057477.1"/>
    <property type="gene ID" value="ENSFCTG00005029915.1"/>
</dbReference>
<dbReference type="Gene3D" id="2.60.120.10">
    <property type="entry name" value="Jelly Rolls"/>
    <property type="match status" value="1"/>
</dbReference>
<dbReference type="SMART" id="SM00147">
    <property type="entry name" value="RasGEF"/>
    <property type="match status" value="1"/>
</dbReference>
<gene>
    <name evidence="8" type="primary">RAPGEF3</name>
</gene>
<evidence type="ECO:0000256" key="1">
    <source>
        <dbReference type="ARBA" id="ARBA00022658"/>
    </source>
</evidence>
<dbReference type="Pfam" id="PF00618">
    <property type="entry name" value="RasGEF_N"/>
    <property type="match status" value="1"/>
</dbReference>
<feature type="domain" description="DEP" evidence="6">
    <location>
        <begin position="116"/>
        <end position="186"/>
    </location>
</feature>
<feature type="domain" description="N-terminal Ras-GEF" evidence="7">
    <location>
        <begin position="338"/>
        <end position="472"/>
    </location>
</feature>
<dbReference type="Gene3D" id="1.10.10.10">
    <property type="entry name" value="Winged helix-like DNA-binding domain superfamily/Winged helix DNA-binding domain"/>
    <property type="match status" value="1"/>
</dbReference>
<dbReference type="InterPro" id="IPR000591">
    <property type="entry name" value="DEP_dom"/>
</dbReference>
<evidence type="ECO:0000259" key="5">
    <source>
        <dbReference type="PROSITE" id="PS50042"/>
    </source>
</evidence>
<dbReference type="Gene3D" id="3.10.20.90">
    <property type="entry name" value="Phosphatidylinositol 3-kinase Catalytic Subunit, Chain A, domain 1"/>
    <property type="match status" value="1"/>
</dbReference>
<proteinExistence type="predicted"/>
<protein>
    <recommendedName>
        <fullName evidence="10">Rap guanine nucleotide exchange factor 3</fullName>
    </recommendedName>
</protein>
<dbReference type="InterPro" id="IPR036964">
    <property type="entry name" value="RASGEF_cat_dom_sf"/>
</dbReference>